<dbReference type="InterPro" id="IPR050508">
    <property type="entry name" value="Methyltransf_Superfamily"/>
</dbReference>
<proteinExistence type="predicted"/>
<dbReference type="OrthoDB" id="416496at2759"/>
<evidence type="ECO:0000313" key="4">
    <source>
        <dbReference type="Proteomes" id="UP000281677"/>
    </source>
</evidence>
<name>A0A3M7I868_HORWE</name>
<accession>A0A3M7I868</accession>
<dbReference type="PANTHER" id="PTHR42912">
    <property type="entry name" value="METHYLTRANSFERASE"/>
    <property type="match status" value="1"/>
</dbReference>
<organism evidence="3 4">
    <name type="scientific">Hortaea werneckii</name>
    <name type="common">Black yeast</name>
    <name type="synonym">Cladosporium werneckii</name>
    <dbReference type="NCBI Taxonomy" id="91943"/>
    <lineage>
        <taxon>Eukaryota</taxon>
        <taxon>Fungi</taxon>
        <taxon>Dikarya</taxon>
        <taxon>Ascomycota</taxon>
        <taxon>Pezizomycotina</taxon>
        <taxon>Dothideomycetes</taxon>
        <taxon>Dothideomycetidae</taxon>
        <taxon>Mycosphaerellales</taxon>
        <taxon>Teratosphaeriaceae</taxon>
        <taxon>Hortaea</taxon>
    </lineage>
</organism>
<evidence type="ECO:0000256" key="2">
    <source>
        <dbReference type="SAM" id="Phobius"/>
    </source>
</evidence>
<sequence>MCEKMPRVVIPRHVITALRRASTAPRFRRPERNAPLPIDPSQPVAEEAPPNPNEAAIVRARKLPLLGASVFAVGLGFYCLQLFIAARQPCTNPKVADLAEQKDVVSRYDYTADSFDSEVGFSEFLMGLNSTRKSLSQKCHGNVLEVSCGTGRNLGYYDIEREDSRRPAGKVDSLTFIDISPQMVEVCKKKWTALFGSKVATLKPDLSVRFLTGSALGNMPLAPNGKKYDTIIQTMGMCSTPTPVALVANMVKHLDTSNPDARIYLLEHGRSYMPWVNNILDQSAEKHAELHGCWFNREIGSLVREAADQTGLEVATERRHHAGTTWVFELKPKAETVATQATAPSKAAEAPAASEGWLAKIGWK</sequence>
<evidence type="ECO:0000313" key="3">
    <source>
        <dbReference type="EMBL" id="RMZ21671.1"/>
    </source>
</evidence>
<comment type="caution">
    <text evidence="3">The sequence shown here is derived from an EMBL/GenBank/DDBJ whole genome shotgun (WGS) entry which is preliminary data.</text>
</comment>
<protein>
    <recommendedName>
        <fullName evidence="5">Methyltransferase domain-containing protein</fullName>
    </recommendedName>
</protein>
<dbReference type="AlphaFoldDB" id="A0A3M7I868"/>
<feature type="transmembrane region" description="Helical" evidence="2">
    <location>
        <begin position="63"/>
        <end position="84"/>
    </location>
</feature>
<dbReference type="Proteomes" id="UP000281677">
    <property type="component" value="Unassembled WGS sequence"/>
</dbReference>
<dbReference type="VEuPathDB" id="FungiDB:BTJ68_02068"/>
<dbReference type="SUPFAM" id="SSF53335">
    <property type="entry name" value="S-adenosyl-L-methionine-dependent methyltransferases"/>
    <property type="match status" value="1"/>
</dbReference>
<dbReference type="GO" id="GO:0008168">
    <property type="term" value="F:methyltransferase activity"/>
    <property type="evidence" value="ECO:0007669"/>
    <property type="project" value="TreeGrafter"/>
</dbReference>
<feature type="region of interest" description="Disordered" evidence="1">
    <location>
        <begin position="21"/>
        <end position="50"/>
    </location>
</feature>
<dbReference type="EMBL" id="QWIT01000643">
    <property type="protein sequence ID" value="RMZ21671.1"/>
    <property type="molecule type" value="Genomic_DNA"/>
</dbReference>
<dbReference type="InterPro" id="IPR029063">
    <property type="entry name" value="SAM-dependent_MTases_sf"/>
</dbReference>
<keyword evidence="2" id="KW-0812">Transmembrane</keyword>
<keyword evidence="2" id="KW-0472">Membrane</keyword>
<evidence type="ECO:0000256" key="1">
    <source>
        <dbReference type="SAM" id="MobiDB-lite"/>
    </source>
</evidence>
<reference evidence="3 4" key="1">
    <citation type="journal article" date="2018" name="BMC Genomics">
        <title>Genomic evidence for intraspecific hybridization in a clonal and extremely halotolerant yeast.</title>
        <authorList>
            <person name="Gostincar C."/>
            <person name="Stajich J.E."/>
            <person name="Zupancic J."/>
            <person name="Zalar P."/>
            <person name="Gunde-Cimerman N."/>
        </authorList>
    </citation>
    <scope>NUCLEOTIDE SEQUENCE [LARGE SCALE GENOMIC DNA]</scope>
    <source>
        <strain evidence="3 4">EXF-120</strain>
    </source>
</reference>
<keyword evidence="2" id="KW-1133">Transmembrane helix</keyword>
<dbReference type="CDD" id="cd02440">
    <property type="entry name" value="AdoMet_MTases"/>
    <property type="match status" value="1"/>
</dbReference>
<evidence type="ECO:0008006" key="5">
    <source>
        <dbReference type="Google" id="ProtNLM"/>
    </source>
</evidence>
<dbReference type="Gene3D" id="3.40.50.150">
    <property type="entry name" value="Vaccinia Virus protein VP39"/>
    <property type="match status" value="1"/>
</dbReference>
<dbReference type="Pfam" id="PF13489">
    <property type="entry name" value="Methyltransf_23"/>
    <property type="match status" value="1"/>
</dbReference>
<dbReference type="PANTHER" id="PTHR42912:SF83">
    <property type="entry name" value="METHYLTRANSFERASE TYPE 11 DOMAIN-CONTAINING PROTEIN"/>
    <property type="match status" value="1"/>
</dbReference>
<gene>
    <name evidence="3" type="ORF">D0859_14312</name>
</gene>